<name>A0ABR6ZW38_9BURK</name>
<gene>
    <name evidence="1" type="ORF">H8L32_21705</name>
</gene>
<sequence length="46" mass="5045">MTDSTTKKCPFCAEDIKIEAIKCRYCGSDISQETAKIESVETANNA</sequence>
<reference evidence="1 2" key="1">
    <citation type="submission" date="2020-08" db="EMBL/GenBank/DDBJ databases">
        <title>Novel species isolated from subtropical streams in China.</title>
        <authorList>
            <person name="Lu H."/>
        </authorList>
    </citation>
    <scope>NUCLEOTIDE SEQUENCE [LARGE SCALE GENOMIC DNA]</scope>
    <source>
        <strain evidence="1 2">CY18W</strain>
    </source>
</reference>
<accession>A0ABR6ZW38</accession>
<evidence type="ECO:0000313" key="1">
    <source>
        <dbReference type="EMBL" id="MBC3920098.1"/>
    </source>
</evidence>
<proteinExistence type="predicted"/>
<keyword evidence="2" id="KW-1185">Reference proteome</keyword>
<protein>
    <recommendedName>
        <fullName evidence="3">Zinc-ribbon domain-containing protein</fullName>
    </recommendedName>
</protein>
<comment type="caution">
    <text evidence="1">The sequence shown here is derived from an EMBL/GenBank/DDBJ whole genome shotgun (WGS) entry which is preliminary data.</text>
</comment>
<dbReference type="Proteomes" id="UP000650424">
    <property type="component" value="Unassembled WGS sequence"/>
</dbReference>
<dbReference type="EMBL" id="JACOGF010000013">
    <property type="protein sequence ID" value="MBC3920098.1"/>
    <property type="molecule type" value="Genomic_DNA"/>
</dbReference>
<organism evidence="1 2">
    <name type="scientific">Undibacterium hunanense</name>
    <dbReference type="NCBI Taxonomy" id="2762292"/>
    <lineage>
        <taxon>Bacteria</taxon>
        <taxon>Pseudomonadati</taxon>
        <taxon>Pseudomonadota</taxon>
        <taxon>Betaproteobacteria</taxon>
        <taxon>Burkholderiales</taxon>
        <taxon>Oxalobacteraceae</taxon>
        <taxon>Undibacterium</taxon>
    </lineage>
</organism>
<evidence type="ECO:0000313" key="2">
    <source>
        <dbReference type="Proteomes" id="UP000650424"/>
    </source>
</evidence>
<evidence type="ECO:0008006" key="3">
    <source>
        <dbReference type="Google" id="ProtNLM"/>
    </source>
</evidence>